<feature type="region of interest" description="Disordered" evidence="1">
    <location>
        <begin position="31"/>
        <end position="52"/>
    </location>
</feature>
<dbReference type="RefSeq" id="XP_001803118.1">
    <property type="nucleotide sequence ID" value="XM_001803066.1"/>
</dbReference>
<sequence length="597" mass="63825">MGPAASAAEAATFAVVTGTGAPFVTVTSKPHVTSAAGPDKPRATLLSTPQDGHPEGDFAIYLSDDLAKRLTEMIDRSQQCPAAVGKPGAKEAPVKGQAGQDVIENIGAIICAAQSLVLNALSGGPFSDLTSLTGKQPAWASSGLVDAVSAVTSFAITQTKAFGVGETGATTLAIYSVYLAYLKIHEAYAIKTIALEPWHVPPQIPIQIPIGICPPPPNNATDFPVELFSNVYSKFCAEVGDAKESVVRAVDAKGNSPALTSRLRRWLRRASPNDNDKYKGYVFTLSRILRAGSSATCSTTCAQAFDQLSHQDSCKRGDDKNSIAQTGFLDARCASYAFSIEVPKPPEVKAKIECRSSKGHFAAPKYDGAGKPSVETAIKEWCTSNDQTYLNSDRDERYGRFDIAQLGVPKRSSFWPHVNLASSDKKAVVVKGQCISAFTDGLKECDSESDKTHGFTAVVGTAKYSLELSGLVAEGNPPWQGSDKLSFPPSEYQSRYNGAIDNGDPWGVGCDPPNRDPGHKLYPDDIDKAINYFCVDGGALKNFQNGLAWTGMIDYPPKGQTQFYDNGKGKSSHLAIGAEPLNLKDGKRPYFDKRACE</sequence>
<dbReference type="Proteomes" id="UP000001055">
    <property type="component" value="Unassembled WGS sequence"/>
</dbReference>
<dbReference type="InParanoid" id="Q0U5R2"/>
<accession>Q0U5R2</accession>
<dbReference type="GeneID" id="5980031"/>
<dbReference type="KEGG" id="pno:SNOG_12902"/>
<name>Q0U5R2_PHANO</name>
<protein>
    <submittedName>
        <fullName evidence="2">Uncharacterized protein</fullName>
    </submittedName>
</protein>
<dbReference type="VEuPathDB" id="FungiDB:JI435_129020"/>
<dbReference type="AlphaFoldDB" id="Q0U5R2"/>
<evidence type="ECO:0000313" key="3">
    <source>
        <dbReference type="Proteomes" id="UP000001055"/>
    </source>
</evidence>
<dbReference type="EMBL" id="CH445348">
    <property type="protein sequence ID" value="EAT79702.2"/>
    <property type="molecule type" value="Genomic_DNA"/>
</dbReference>
<proteinExistence type="predicted"/>
<evidence type="ECO:0000313" key="2">
    <source>
        <dbReference type="EMBL" id="EAT79702.2"/>
    </source>
</evidence>
<reference evidence="3" key="1">
    <citation type="journal article" date="2007" name="Plant Cell">
        <title>Dothideomycete-plant interactions illuminated by genome sequencing and EST analysis of the wheat pathogen Stagonospora nodorum.</title>
        <authorList>
            <person name="Hane J.K."/>
            <person name="Lowe R.G."/>
            <person name="Solomon P.S."/>
            <person name="Tan K.C."/>
            <person name="Schoch C.L."/>
            <person name="Spatafora J.W."/>
            <person name="Crous P.W."/>
            <person name="Kodira C."/>
            <person name="Birren B.W."/>
            <person name="Galagan J.E."/>
            <person name="Torriani S.F."/>
            <person name="McDonald B.A."/>
            <person name="Oliver R.P."/>
        </authorList>
    </citation>
    <scope>NUCLEOTIDE SEQUENCE [LARGE SCALE GENOMIC DNA]</scope>
    <source>
        <strain evidence="3">SN15 / ATCC MYA-4574 / FGSC 10173</strain>
    </source>
</reference>
<evidence type="ECO:0000256" key="1">
    <source>
        <dbReference type="SAM" id="MobiDB-lite"/>
    </source>
</evidence>
<organism evidence="2 3">
    <name type="scientific">Phaeosphaeria nodorum (strain SN15 / ATCC MYA-4574 / FGSC 10173)</name>
    <name type="common">Glume blotch fungus</name>
    <name type="synonym">Parastagonospora nodorum</name>
    <dbReference type="NCBI Taxonomy" id="321614"/>
    <lineage>
        <taxon>Eukaryota</taxon>
        <taxon>Fungi</taxon>
        <taxon>Dikarya</taxon>
        <taxon>Ascomycota</taxon>
        <taxon>Pezizomycotina</taxon>
        <taxon>Dothideomycetes</taxon>
        <taxon>Pleosporomycetidae</taxon>
        <taxon>Pleosporales</taxon>
        <taxon>Pleosporineae</taxon>
        <taxon>Phaeosphaeriaceae</taxon>
        <taxon>Parastagonospora</taxon>
    </lineage>
</organism>
<gene>
    <name evidence="2" type="ORF">SNOG_12902</name>
</gene>